<dbReference type="SMART" id="SM00066">
    <property type="entry name" value="GAL4"/>
    <property type="match status" value="1"/>
</dbReference>
<evidence type="ECO:0000256" key="2">
    <source>
        <dbReference type="ARBA" id="ARBA00023015"/>
    </source>
</evidence>
<dbReference type="EMBL" id="JBFXLU010000107">
    <property type="protein sequence ID" value="KAL2841713.1"/>
    <property type="molecule type" value="Genomic_DNA"/>
</dbReference>
<feature type="domain" description="Zn(2)-C6 fungal-type" evidence="7">
    <location>
        <begin position="74"/>
        <end position="103"/>
    </location>
</feature>
<dbReference type="PROSITE" id="PS00463">
    <property type="entry name" value="ZN2_CY6_FUNGAL_1"/>
    <property type="match status" value="1"/>
</dbReference>
<evidence type="ECO:0000256" key="1">
    <source>
        <dbReference type="ARBA" id="ARBA00022723"/>
    </source>
</evidence>
<evidence type="ECO:0000256" key="4">
    <source>
        <dbReference type="ARBA" id="ARBA00023163"/>
    </source>
</evidence>
<keyword evidence="2" id="KW-0805">Transcription regulation</keyword>
<dbReference type="CDD" id="cd12148">
    <property type="entry name" value="fungal_TF_MHR"/>
    <property type="match status" value="1"/>
</dbReference>
<reference evidence="8 9" key="1">
    <citation type="submission" date="2024-07" db="EMBL/GenBank/DDBJ databases">
        <title>Section-level genome sequencing and comparative genomics of Aspergillus sections Usti and Cavernicolus.</title>
        <authorList>
            <consortium name="Lawrence Berkeley National Laboratory"/>
            <person name="Nybo J.L."/>
            <person name="Vesth T.C."/>
            <person name="Theobald S."/>
            <person name="Frisvad J.C."/>
            <person name="Larsen T.O."/>
            <person name="Kjaerboelling I."/>
            <person name="Rothschild-Mancinelli K."/>
            <person name="Lyhne E.K."/>
            <person name="Kogle M.E."/>
            <person name="Barry K."/>
            <person name="Clum A."/>
            <person name="Na H."/>
            <person name="Ledsgaard L."/>
            <person name="Lin J."/>
            <person name="Lipzen A."/>
            <person name="Kuo A."/>
            <person name="Riley R."/>
            <person name="Mondo S."/>
            <person name="Labutti K."/>
            <person name="Haridas S."/>
            <person name="Pangalinan J."/>
            <person name="Salamov A.A."/>
            <person name="Simmons B.A."/>
            <person name="Magnuson J.K."/>
            <person name="Chen J."/>
            <person name="Drula E."/>
            <person name="Henrissat B."/>
            <person name="Wiebenga A."/>
            <person name="Lubbers R.J."/>
            <person name="Gomes A.C."/>
            <person name="Makela M.R."/>
            <person name="Stajich J."/>
            <person name="Grigoriev I.V."/>
            <person name="Mortensen U.H."/>
            <person name="De Vries R.P."/>
            <person name="Baker S.E."/>
            <person name="Andersen M.R."/>
        </authorList>
    </citation>
    <scope>NUCLEOTIDE SEQUENCE [LARGE SCALE GENOMIC DNA]</scope>
    <source>
        <strain evidence="8 9">CBS 123904</strain>
    </source>
</reference>
<comment type="caution">
    <text evidence="8">The sequence shown here is derived from an EMBL/GenBank/DDBJ whole genome shotgun (WGS) entry which is preliminary data.</text>
</comment>
<sequence length="709" mass="80631">MHCPSALDPFPVLPGHIFSARMEMAESSSTQQHRALAPGPGPTPYPDYEVAMTDSPPQERRNSSDHGKKRASMACLACKKSKRKCSGTYRCDNCIAYGRECVFDETKDQRRRVAAKHTAEELVYFQDFINKLLRVVRAENESYGQSLFSCIRRSSSLDEIWYAIRDTLPRIDGNQPYTINFEGSAFRPQVMDINYLCKEPPYLVPAQPWTSVTSDSSLVSHLVSLYFTWDYPSHAFLDRDVFIQHMNVGDMSSELCSPFLVNALLANACHFSEYSEVSKHGQSGDIMTKGDDFLAEAERLGSEKPQQPTLSYLQGTLMLYEKYSLSGEKDLGYNMLHRAICIGQSIGLIGASRADPTSSQISEDMEISLRRTAWGLLQIDAAVHTQFLRPSIIRQVILARPEESAAEGVWTEYPFGFKDCRPAHFNEYFARSCDLCEIARGMSQLFFARENAGRTTKEWNNEKATLRSRLSGWYEGLNETVRFNDPLRCPPPYVIIMGMRYYTLTIILLLYKTEIETVKDASSAMITPDSPTGSGDMRESEAYETAQFAARSIARLTHMHQQAYHLTHAHHFVVYAINLALFVLLELSQDFDILNDDFLYLACTFGNIASRSRVGRNLFHLFRQNVRSKRQGSQIRETDRVTDVVKDLFDENFTEPTPFDVYAMGLEKLEDERYQVIAECHPLCKVLDIYETLSLGRDEIAPERDLDHG</sequence>
<keyword evidence="4" id="KW-0804">Transcription</keyword>
<evidence type="ECO:0000256" key="5">
    <source>
        <dbReference type="ARBA" id="ARBA00023242"/>
    </source>
</evidence>
<protein>
    <recommendedName>
        <fullName evidence="7">Zn(2)-C6 fungal-type domain-containing protein</fullName>
    </recommendedName>
</protein>
<keyword evidence="5" id="KW-0539">Nucleus</keyword>
<keyword evidence="1" id="KW-0479">Metal-binding</keyword>
<dbReference type="InterPro" id="IPR001138">
    <property type="entry name" value="Zn2Cys6_DnaBD"/>
</dbReference>
<name>A0ABR4JNV7_9EURO</name>
<evidence type="ECO:0000256" key="3">
    <source>
        <dbReference type="ARBA" id="ARBA00023125"/>
    </source>
</evidence>
<accession>A0ABR4JNV7</accession>
<dbReference type="PROSITE" id="PS50048">
    <property type="entry name" value="ZN2_CY6_FUNGAL_2"/>
    <property type="match status" value="1"/>
</dbReference>
<dbReference type="InterPro" id="IPR036864">
    <property type="entry name" value="Zn2-C6_fun-type_DNA-bd_sf"/>
</dbReference>
<dbReference type="CDD" id="cd00067">
    <property type="entry name" value="GAL4"/>
    <property type="match status" value="1"/>
</dbReference>
<feature type="region of interest" description="Disordered" evidence="6">
    <location>
        <begin position="23"/>
        <end position="68"/>
    </location>
</feature>
<evidence type="ECO:0000259" key="7">
    <source>
        <dbReference type="PROSITE" id="PS50048"/>
    </source>
</evidence>
<proteinExistence type="predicted"/>
<evidence type="ECO:0000313" key="8">
    <source>
        <dbReference type="EMBL" id="KAL2841713.1"/>
    </source>
</evidence>
<gene>
    <name evidence="8" type="ORF">BJY01DRAFT_217259</name>
</gene>
<dbReference type="Proteomes" id="UP001610446">
    <property type="component" value="Unassembled WGS sequence"/>
</dbReference>
<dbReference type="PANTHER" id="PTHR47256">
    <property type="entry name" value="ZN(II)2CYS6 TRANSCRIPTION FACTOR (EUROFUNG)-RELATED"/>
    <property type="match status" value="1"/>
</dbReference>
<evidence type="ECO:0000256" key="6">
    <source>
        <dbReference type="SAM" id="MobiDB-lite"/>
    </source>
</evidence>
<dbReference type="PANTHER" id="PTHR47256:SF9">
    <property type="entry name" value="ZN(II)2CYS6 TRANSCRIPTION FACTOR (EUROFUNG)"/>
    <property type="match status" value="1"/>
</dbReference>
<dbReference type="InterPro" id="IPR007219">
    <property type="entry name" value="XnlR_reg_dom"/>
</dbReference>
<evidence type="ECO:0000313" key="9">
    <source>
        <dbReference type="Proteomes" id="UP001610446"/>
    </source>
</evidence>
<dbReference type="Pfam" id="PF00172">
    <property type="entry name" value="Zn_clus"/>
    <property type="match status" value="1"/>
</dbReference>
<dbReference type="Gene3D" id="4.10.240.10">
    <property type="entry name" value="Zn(2)-C6 fungal-type DNA-binding domain"/>
    <property type="match status" value="1"/>
</dbReference>
<keyword evidence="9" id="KW-1185">Reference proteome</keyword>
<keyword evidence="3" id="KW-0238">DNA-binding</keyword>
<feature type="compositionally biased region" description="Basic and acidic residues" evidence="6">
    <location>
        <begin position="57"/>
        <end position="66"/>
    </location>
</feature>
<dbReference type="SUPFAM" id="SSF57701">
    <property type="entry name" value="Zn2/Cys6 DNA-binding domain"/>
    <property type="match status" value="1"/>
</dbReference>
<dbReference type="InterPro" id="IPR053187">
    <property type="entry name" value="Notoamide_regulator"/>
</dbReference>
<dbReference type="Pfam" id="PF04082">
    <property type="entry name" value="Fungal_trans"/>
    <property type="match status" value="1"/>
</dbReference>
<organism evidence="8 9">
    <name type="scientific">Aspergillus pseudoustus</name>
    <dbReference type="NCBI Taxonomy" id="1810923"/>
    <lineage>
        <taxon>Eukaryota</taxon>
        <taxon>Fungi</taxon>
        <taxon>Dikarya</taxon>
        <taxon>Ascomycota</taxon>
        <taxon>Pezizomycotina</taxon>
        <taxon>Eurotiomycetes</taxon>
        <taxon>Eurotiomycetidae</taxon>
        <taxon>Eurotiales</taxon>
        <taxon>Aspergillaceae</taxon>
        <taxon>Aspergillus</taxon>
        <taxon>Aspergillus subgen. Nidulantes</taxon>
    </lineage>
</organism>